<accession>V4HVY2</accession>
<dbReference type="InterPro" id="IPR013783">
    <property type="entry name" value="Ig-like_fold"/>
</dbReference>
<dbReference type="Proteomes" id="UP000017820">
    <property type="component" value="Unassembled WGS sequence"/>
</dbReference>
<proteinExistence type="predicted"/>
<dbReference type="Gene3D" id="2.60.40.10">
    <property type="entry name" value="Immunoglobulins"/>
    <property type="match status" value="4"/>
</dbReference>
<dbReference type="PATRIC" id="fig|1353533.3.peg.526"/>
<protein>
    <recommendedName>
        <fullName evidence="4">Fibronectin type III domain protein</fullName>
    </recommendedName>
</protein>
<dbReference type="RefSeq" id="WP_023397490.1">
    <property type="nucleotide sequence ID" value="NZ_AUSV01000008.1"/>
</dbReference>
<comment type="caution">
    <text evidence="2">The sequence shown here is derived from an EMBL/GenBank/DDBJ whole genome shotgun (WGS) entry which is preliminary data.</text>
</comment>
<organism evidence="2 3">
    <name type="scientific">Pseudoalteromonas luteoviolacea (strain 2ta16)</name>
    <dbReference type="NCBI Taxonomy" id="1353533"/>
    <lineage>
        <taxon>Bacteria</taxon>
        <taxon>Pseudomonadati</taxon>
        <taxon>Pseudomonadota</taxon>
        <taxon>Gammaproteobacteria</taxon>
        <taxon>Alteromonadales</taxon>
        <taxon>Pseudoalteromonadaceae</taxon>
        <taxon>Pseudoalteromonas</taxon>
    </lineage>
</organism>
<evidence type="ECO:0000256" key="1">
    <source>
        <dbReference type="SAM" id="SignalP"/>
    </source>
</evidence>
<gene>
    <name evidence="2" type="ORF">PL2TA16_04526</name>
</gene>
<feature type="signal peptide" evidence="1">
    <location>
        <begin position="1"/>
        <end position="20"/>
    </location>
</feature>
<keyword evidence="1" id="KW-0732">Signal</keyword>
<name>V4HVY2_PSEL2</name>
<feature type="chain" id="PRO_5004718773" description="Fibronectin type III domain protein" evidence="1">
    <location>
        <begin position="21"/>
        <end position="807"/>
    </location>
</feature>
<reference evidence="2 3" key="1">
    <citation type="submission" date="2013-07" db="EMBL/GenBank/DDBJ databases">
        <title>Draft genome sequence of Pseudoalteromonas luteoviolacea 2ta16.</title>
        <authorList>
            <person name="Allen E.E."/>
            <person name="Azam F."/>
            <person name="Podell S."/>
        </authorList>
    </citation>
    <scope>NUCLEOTIDE SEQUENCE [LARGE SCALE GENOMIC DNA]</scope>
    <source>
        <strain evidence="2 3">2ta16</strain>
    </source>
</reference>
<evidence type="ECO:0000313" key="2">
    <source>
        <dbReference type="EMBL" id="ESP94970.1"/>
    </source>
</evidence>
<evidence type="ECO:0000313" key="3">
    <source>
        <dbReference type="Proteomes" id="UP000017820"/>
    </source>
</evidence>
<dbReference type="GeneID" id="29921195"/>
<dbReference type="EMBL" id="AUSV01000008">
    <property type="protein sequence ID" value="ESP94970.1"/>
    <property type="molecule type" value="Genomic_DNA"/>
</dbReference>
<evidence type="ECO:0008006" key="4">
    <source>
        <dbReference type="Google" id="ProtNLM"/>
    </source>
</evidence>
<dbReference type="AlphaFoldDB" id="V4HVY2"/>
<sequence>MYFKPFGLMLILLSVFSASAAPTASPRINGPTDAAINKTYTINWSSVSNSLTYTLKECKGSSCNTTKNLSSTSITLRHAYTGTREYSVKACDASGCGAYGNTHRVNVYGPPWQRVSVSVPSSSPINHRYTVSWPTVNNATSYTLRECKGNNCNETRYITQTQFSISHQYTGSRTYMVKACNDAGCASYGASSSINIYGPPTRESNTRGPASVHVNQPYDISWDSVSGATSYTLLECKGASCNETRNINNTIYRNIRHQYTGTRSYQVKACNLAGCTGYGNRAYVNVTAPPPPLPTKPQFDATMTSGITLHHPFTLKWHGASNAKIYVIARCIDDTCIEHFATVSAPTIHFDSTLSDTAANTLSFKIKACNDSGCSANNSKTLSINTTNKIKSTLLYVGNSNTVTNNQDIVGPLIDWSNNQDNRHIINRLGAAGVNRLIVTPSSHDKNKYDNDKYYSFNTFHTSTVNYDAHRVICKPKPDETQFPALSANFSSFQADLNKIIELIKSSDYKDKMKIWVSTPPVIGSSGFYPSQQQVTDWVNWLKQHYLGQNNNHKQYVDGIYMYDENYFVCDDRSNPGLNYLSHLRRVLDTDPELQGLSFVWAPHRGAIYKNGEFGGSKRTHSNALELLTQGSTPHQDWEKAHSIFKQFKAPIFDYVFLQPNVFKRGWENNESVTGDNWLQKHKPQWDLILNSVKNWVSTQTIYQHEISGSRVGLVMEADRYICQIVEKPEYLDPSKKYYEKENMYKYNAYLEAFSHLSDQTSHASVPLMFYFDAKHTQTEKQAYSYQGLLGLVTSFYKGQSSNLACD</sequence>